<dbReference type="AlphaFoldDB" id="A0A842HAR4"/>
<accession>A0A842HAR4</accession>
<gene>
    <name evidence="1" type="ORF">H5P28_00210</name>
</gene>
<evidence type="ECO:0000313" key="2">
    <source>
        <dbReference type="Proteomes" id="UP000546464"/>
    </source>
</evidence>
<organism evidence="1 2">
    <name type="scientific">Ruficoccus amylovorans</name>
    <dbReference type="NCBI Taxonomy" id="1804625"/>
    <lineage>
        <taxon>Bacteria</taxon>
        <taxon>Pseudomonadati</taxon>
        <taxon>Verrucomicrobiota</taxon>
        <taxon>Opitutia</taxon>
        <taxon>Puniceicoccales</taxon>
        <taxon>Cerasicoccaceae</taxon>
        <taxon>Ruficoccus</taxon>
    </lineage>
</organism>
<proteinExistence type="predicted"/>
<sequence length="128" mass="14149">MDSMDRLVQMVNERWGNILLSELRDEALEEPTGIKYESVRASIGPRMAIALCLTHEKDIAKCQRALGLSDAPSEDWSELTLLDLLEHAVRSSAIICKVDKDASGSIRAVAFIAADPDSVNRIESVFTF</sequence>
<keyword evidence="2" id="KW-1185">Reference proteome</keyword>
<dbReference type="EMBL" id="JACHVB010000004">
    <property type="protein sequence ID" value="MBC2592674.1"/>
    <property type="molecule type" value="Genomic_DNA"/>
</dbReference>
<protein>
    <submittedName>
        <fullName evidence="1">Uncharacterized protein</fullName>
    </submittedName>
</protein>
<dbReference type="Proteomes" id="UP000546464">
    <property type="component" value="Unassembled WGS sequence"/>
</dbReference>
<dbReference type="RefSeq" id="WP_185673713.1">
    <property type="nucleotide sequence ID" value="NZ_JACHVB010000004.1"/>
</dbReference>
<comment type="caution">
    <text evidence="1">The sequence shown here is derived from an EMBL/GenBank/DDBJ whole genome shotgun (WGS) entry which is preliminary data.</text>
</comment>
<evidence type="ECO:0000313" key="1">
    <source>
        <dbReference type="EMBL" id="MBC2592674.1"/>
    </source>
</evidence>
<name>A0A842HAR4_9BACT</name>
<reference evidence="1 2" key="1">
    <citation type="submission" date="2020-07" db="EMBL/GenBank/DDBJ databases">
        <authorList>
            <person name="Feng X."/>
        </authorList>
    </citation>
    <scope>NUCLEOTIDE SEQUENCE [LARGE SCALE GENOMIC DNA]</scope>
    <source>
        <strain evidence="1 2">JCM31066</strain>
    </source>
</reference>